<sequence length="140" mass="16242">MKIQINILLIGALLFLNGFLKAQKTVSDTLAYAKKFETNKEKYIGKAFSLLLKDMVQLQPKTAKSDIQENVNNPLPSTLFRFSDKDMNSGNEVTLVIRWKPDNSPTTPIEFFEQEHNYRFTVSEKNFFEKKIIKDITVYK</sequence>
<dbReference type="KEGG" id="cpip:CJF12_12830"/>
<dbReference type="Proteomes" id="UP000028709">
    <property type="component" value="Unassembled WGS sequence"/>
</dbReference>
<evidence type="ECO:0000313" key="1">
    <source>
        <dbReference type="EMBL" id="KFF30281.1"/>
    </source>
</evidence>
<dbReference type="AlphaFoldDB" id="A0A086BMW7"/>
<comment type="caution">
    <text evidence="1">The sequence shown here is derived from an EMBL/GenBank/DDBJ whole genome shotgun (WGS) entry which is preliminary data.</text>
</comment>
<organism evidence="1 2">
    <name type="scientific">Chryseobacterium piperi</name>
    <dbReference type="NCBI Taxonomy" id="558152"/>
    <lineage>
        <taxon>Bacteria</taxon>
        <taxon>Pseudomonadati</taxon>
        <taxon>Bacteroidota</taxon>
        <taxon>Flavobacteriia</taxon>
        <taxon>Flavobacteriales</taxon>
        <taxon>Weeksellaceae</taxon>
        <taxon>Chryseobacterium group</taxon>
        <taxon>Chryseobacterium</taxon>
    </lineage>
</organism>
<protein>
    <submittedName>
        <fullName evidence="1">Uncharacterized protein</fullName>
    </submittedName>
</protein>
<proteinExistence type="predicted"/>
<dbReference type="eggNOG" id="ENOG50311A3">
    <property type="taxonomic scope" value="Bacteria"/>
</dbReference>
<reference evidence="1 2" key="1">
    <citation type="submission" date="2014-07" db="EMBL/GenBank/DDBJ databases">
        <title>Genome of Chryseobacterium piperi CTM.</title>
        <authorList>
            <person name="Pipes S.E."/>
            <person name="Stropko S.J."/>
            <person name="Newman J.D."/>
        </authorList>
    </citation>
    <scope>NUCLEOTIDE SEQUENCE [LARGE SCALE GENOMIC DNA]</scope>
    <source>
        <strain evidence="1 2">CTM</strain>
    </source>
</reference>
<gene>
    <name evidence="1" type="ORF">IQ37_00425</name>
</gene>
<accession>A0A086BMW7</accession>
<dbReference type="OrthoDB" id="1257719at2"/>
<keyword evidence="2" id="KW-1185">Reference proteome</keyword>
<evidence type="ECO:0000313" key="2">
    <source>
        <dbReference type="Proteomes" id="UP000028709"/>
    </source>
</evidence>
<name>A0A086BMW7_9FLAO</name>
<dbReference type="RefSeq" id="WP_034680488.1">
    <property type="nucleotide sequence ID" value="NZ_CP023049.2"/>
</dbReference>
<dbReference type="EMBL" id="JPRJ01000001">
    <property type="protein sequence ID" value="KFF30281.1"/>
    <property type="molecule type" value="Genomic_DNA"/>
</dbReference>